<sequence>MADRLLGLRRGLFLANFSLLQGMLGISPSLCGRIALFFLSVFFRTASNAFCRRAFAAQLLVASGGRPRRRRRHQSRPRLAPRTRCIPGLLLEVEPLWITPGPSTASAQVPPVEASIWPPLDSGVFVFVLLFKLELGSHVFGG</sequence>
<dbReference type="AlphaFoldDB" id="A0A6B0UTT7"/>
<protein>
    <submittedName>
        <fullName evidence="2">Uncharacterized protein</fullName>
    </submittedName>
</protein>
<keyword evidence="1" id="KW-0472">Membrane</keyword>
<dbReference type="EMBL" id="GIFC01011116">
    <property type="protein sequence ID" value="MXU93199.1"/>
    <property type="molecule type" value="Transcribed_RNA"/>
</dbReference>
<name>A0A6B0UTT7_IXORI</name>
<evidence type="ECO:0000313" key="2">
    <source>
        <dbReference type="EMBL" id="MXU93199.1"/>
    </source>
</evidence>
<proteinExistence type="predicted"/>
<keyword evidence="1" id="KW-1133">Transmembrane helix</keyword>
<evidence type="ECO:0000256" key="1">
    <source>
        <dbReference type="SAM" id="Phobius"/>
    </source>
</evidence>
<organism evidence="2">
    <name type="scientific">Ixodes ricinus</name>
    <name type="common">Common tick</name>
    <name type="synonym">Acarus ricinus</name>
    <dbReference type="NCBI Taxonomy" id="34613"/>
    <lineage>
        <taxon>Eukaryota</taxon>
        <taxon>Metazoa</taxon>
        <taxon>Ecdysozoa</taxon>
        <taxon>Arthropoda</taxon>
        <taxon>Chelicerata</taxon>
        <taxon>Arachnida</taxon>
        <taxon>Acari</taxon>
        <taxon>Parasitiformes</taxon>
        <taxon>Ixodida</taxon>
        <taxon>Ixodoidea</taxon>
        <taxon>Ixodidae</taxon>
        <taxon>Ixodinae</taxon>
        <taxon>Ixodes</taxon>
    </lineage>
</organism>
<accession>A0A6B0UTT7</accession>
<reference evidence="2" key="1">
    <citation type="submission" date="2019-12" db="EMBL/GenBank/DDBJ databases">
        <title>An insight into the sialome of adult female Ixodes ricinus ticks feeding for 6 days.</title>
        <authorList>
            <person name="Perner J."/>
            <person name="Ribeiro J.M.C."/>
        </authorList>
    </citation>
    <scope>NUCLEOTIDE SEQUENCE</scope>
    <source>
        <strain evidence="2">Semi-engorged</strain>
        <tissue evidence="2">Salivary glands</tissue>
    </source>
</reference>
<keyword evidence="1" id="KW-0812">Transmembrane</keyword>
<feature type="transmembrane region" description="Helical" evidence="1">
    <location>
        <begin position="20"/>
        <end position="43"/>
    </location>
</feature>